<comment type="subunit">
    <text evidence="4">Monomer.</text>
</comment>
<dbReference type="AlphaFoldDB" id="A0A7Z0CJL6"/>
<reference evidence="12 13" key="1">
    <citation type="submission" date="2020-07" db="EMBL/GenBank/DDBJ databases">
        <title>Sequencing the genomes of 1000 actinobacteria strains.</title>
        <authorList>
            <person name="Klenk H.-P."/>
        </authorList>
    </citation>
    <scope>NUCLEOTIDE SEQUENCE [LARGE SCALE GENOMIC DNA]</scope>
    <source>
        <strain evidence="12 13">DSM 19970</strain>
    </source>
</reference>
<dbReference type="InterPro" id="IPR000860">
    <property type="entry name" value="HemC"/>
</dbReference>
<evidence type="ECO:0000256" key="1">
    <source>
        <dbReference type="ARBA" id="ARBA00001916"/>
    </source>
</evidence>
<dbReference type="GO" id="GO:0004418">
    <property type="term" value="F:hydroxymethylbilane synthase activity"/>
    <property type="evidence" value="ECO:0007669"/>
    <property type="project" value="UniProtKB-UniRule"/>
</dbReference>
<dbReference type="PRINTS" id="PR00151">
    <property type="entry name" value="PORPHBDMNASE"/>
</dbReference>
<dbReference type="OrthoDB" id="9810298at2"/>
<evidence type="ECO:0000256" key="3">
    <source>
        <dbReference type="ARBA" id="ARBA00005638"/>
    </source>
</evidence>
<dbReference type="GO" id="GO:0005737">
    <property type="term" value="C:cytoplasm"/>
    <property type="evidence" value="ECO:0007669"/>
    <property type="project" value="UniProtKB-UniRule"/>
</dbReference>
<dbReference type="InterPro" id="IPR022417">
    <property type="entry name" value="Porphobilin_deaminase_N"/>
</dbReference>
<comment type="similarity">
    <text evidence="3">Belongs to the HMBS family.</text>
</comment>
<evidence type="ECO:0000259" key="11">
    <source>
        <dbReference type="Pfam" id="PF03900"/>
    </source>
</evidence>
<evidence type="ECO:0000259" key="10">
    <source>
        <dbReference type="Pfam" id="PF01379"/>
    </source>
</evidence>
<evidence type="ECO:0000256" key="4">
    <source>
        <dbReference type="ARBA" id="ARBA00011245"/>
    </source>
</evidence>
<comment type="caution">
    <text evidence="12">The sequence shown here is derived from an EMBL/GenBank/DDBJ whole genome shotgun (WGS) entry which is preliminary data.</text>
</comment>
<gene>
    <name evidence="12" type="ORF">BKA03_001142</name>
</gene>
<dbReference type="PANTHER" id="PTHR11557">
    <property type="entry name" value="PORPHOBILINOGEN DEAMINASE"/>
    <property type="match status" value="1"/>
</dbReference>
<feature type="domain" description="Porphobilinogen deaminase N-terminal" evidence="10">
    <location>
        <begin position="3"/>
        <end position="206"/>
    </location>
</feature>
<dbReference type="Gene3D" id="3.30.160.40">
    <property type="entry name" value="Porphobilinogen deaminase, C-terminal domain"/>
    <property type="match status" value="1"/>
</dbReference>
<dbReference type="InterPro" id="IPR022419">
    <property type="entry name" value="Porphobilin_deaminase_cofac_BS"/>
</dbReference>
<evidence type="ECO:0000256" key="8">
    <source>
        <dbReference type="ARBA" id="ARBA00048169"/>
    </source>
</evidence>
<dbReference type="RefSeq" id="WP_062075277.1">
    <property type="nucleotide sequence ID" value="NZ_BBRC01000007.1"/>
</dbReference>
<keyword evidence="6 12" id="KW-0808">Transferase</keyword>
<dbReference type="SUPFAM" id="SSF53850">
    <property type="entry name" value="Periplasmic binding protein-like II"/>
    <property type="match status" value="1"/>
</dbReference>
<keyword evidence="13" id="KW-1185">Reference proteome</keyword>
<dbReference type="InterPro" id="IPR036803">
    <property type="entry name" value="Porphobilinogen_deaminase_C_sf"/>
</dbReference>
<keyword evidence="7" id="KW-0627">Porphyrin biosynthesis</keyword>
<dbReference type="FunFam" id="3.40.190.10:FF:000005">
    <property type="entry name" value="Porphobilinogen deaminase"/>
    <property type="match status" value="1"/>
</dbReference>
<dbReference type="Pfam" id="PF01379">
    <property type="entry name" value="Porphobil_deam"/>
    <property type="match status" value="1"/>
</dbReference>
<comment type="function">
    <text evidence="2">Tetrapolymerization of the monopyrrole PBG into the hydroxymethylbilane pre-uroporphyrinogen in several discrete steps.</text>
</comment>
<dbReference type="PIRSF" id="PIRSF001438">
    <property type="entry name" value="4pyrrol_synth_OHMeBilane_synth"/>
    <property type="match status" value="1"/>
</dbReference>
<evidence type="ECO:0000313" key="12">
    <source>
        <dbReference type="EMBL" id="NYI41023.1"/>
    </source>
</evidence>
<evidence type="ECO:0000256" key="9">
    <source>
        <dbReference type="NCBIfam" id="TIGR00212"/>
    </source>
</evidence>
<dbReference type="PANTHER" id="PTHR11557:SF0">
    <property type="entry name" value="PORPHOBILINOGEN DEAMINASE"/>
    <property type="match status" value="1"/>
</dbReference>
<dbReference type="Gene3D" id="3.40.190.10">
    <property type="entry name" value="Periplasmic binding protein-like II"/>
    <property type="match status" value="2"/>
</dbReference>
<feature type="domain" description="Porphobilinogen deaminase C-terminal" evidence="11">
    <location>
        <begin position="227"/>
        <end position="294"/>
    </location>
</feature>
<dbReference type="InterPro" id="IPR022418">
    <property type="entry name" value="Porphobilinogen_deaminase_C"/>
</dbReference>
<dbReference type="Proteomes" id="UP000547973">
    <property type="component" value="Unassembled WGS sequence"/>
</dbReference>
<evidence type="ECO:0000256" key="2">
    <source>
        <dbReference type="ARBA" id="ARBA00002869"/>
    </source>
</evidence>
<evidence type="ECO:0000313" key="13">
    <source>
        <dbReference type="Proteomes" id="UP000547973"/>
    </source>
</evidence>
<dbReference type="Pfam" id="PF03900">
    <property type="entry name" value="Porphobil_deamC"/>
    <property type="match status" value="1"/>
</dbReference>
<dbReference type="EMBL" id="JACBZO010000001">
    <property type="protein sequence ID" value="NYI41023.1"/>
    <property type="molecule type" value="Genomic_DNA"/>
</dbReference>
<name>A0A7Z0CJL6_9MICO</name>
<dbReference type="NCBIfam" id="TIGR00212">
    <property type="entry name" value="hemC"/>
    <property type="match status" value="1"/>
</dbReference>
<dbReference type="EC" id="2.5.1.61" evidence="5 9"/>
<evidence type="ECO:0000256" key="5">
    <source>
        <dbReference type="ARBA" id="ARBA00012655"/>
    </source>
</evidence>
<organism evidence="12 13">
    <name type="scientific">Demequina lutea</name>
    <dbReference type="NCBI Taxonomy" id="431489"/>
    <lineage>
        <taxon>Bacteria</taxon>
        <taxon>Bacillati</taxon>
        <taxon>Actinomycetota</taxon>
        <taxon>Actinomycetes</taxon>
        <taxon>Micrococcales</taxon>
        <taxon>Demequinaceae</taxon>
        <taxon>Demequina</taxon>
    </lineage>
</organism>
<proteinExistence type="inferred from homology"/>
<dbReference type="GO" id="GO:0006783">
    <property type="term" value="P:heme biosynthetic process"/>
    <property type="evidence" value="ECO:0007669"/>
    <property type="project" value="TreeGrafter"/>
</dbReference>
<sequence length="305" mass="31094">MTLKLGTRGSALARGQSTAIAEALSAVARTKGLDIDFELHIVTTSGDTSKDSLVGSSSTGVFVTAVREALLAGECDVVVHSLKDIPVGPYEGVTLAATPLREDSRDALCSGGVAFADLPQGARIGTGSPRRAAQMLTLRPDLEVVPVRGNVDTRLAMVGTSLDAVVLAVSGLKRLGRASDVSEIFAYDAMVPAAGQGALAVEIRTDAGADLAAAVALLDDPTTRAATTAEREALGVLEAGCSAPVGAHAAIDKGILTLTVRVTNAAGTLRLTETNRGPLSDARRIGMVTAHSLLGRGAAHLMGRP</sequence>
<comment type="catalytic activity">
    <reaction evidence="8">
        <text>4 porphobilinogen + H2O = hydroxymethylbilane + 4 NH4(+)</text>
        <dbReference type="Rhea" id="RHEA:13185"/>
        <dbReference type="ChEBI" id="CHEBI:15377"/>
        <dbReference type="ChEBI" id="CHEBI:28938"/>
        <dbReference type="ChEBI" id="CHEBI:57845"/>
        <dbReference type="ChEBI" id="CHEBI:58126"/>
        <dbReference type="EC" id="2.5.1.61"/>
    </reaction>
</comment>
<evidence type="ECO:0000256" key="7">
    <source>
        <dbReference type="ARBA" id="ARBA00023244"/>
    </source>
</evidence>
<comment type="cofactor">
    <cofactor evidence="1">
        <name>dipyrromethane</name>
        <dbReference type="ChEBI" id="CHEBI:60342"/>
    </cofactor>
</comment>
<protein>
    <recommendedName>
        <fullName evidence="5 9">Hydroxymethylbilane synthase</fullName>
        <ecNumber evidence="5 9">2.5.1.61</ecNumber>
    </recommendedName>
</protein>
<dbReference type="PROSITE" id="PS00533">
    <property type="entry name" value="PORPHOBILINOGEN_DEAM"/>
    <property type="match status" value="1"/>
</dbReference>
<accession>A0A7Z0CJL6</accession>
<dbReference type="SUPFAM" id="SSF54782">
    <property type="entry name" value="Porphobilinogen deaminase (hydroxymethylbilane synthase), C-terminal domain"/>
    <property type="match status" value="1"/>
</dbReference>
<evidence type="ECO:0000256" key="6">
    <source>
        <dbReference type="ARBA" id="ARBA00022679"/>
    </source>
</evidence>